<accession>A0A8S4PU77</accession>
<evidence type="ECO:0000259" key="5">
    <source>
        <dbReference type="PROSITE" id="PS50404"/>
    </source>
</evidence>
<evidence type="ECO:0000256" key="4">
    <source>
        <dbReference type="SAM" id="MobiDB-lite"/>
    </source>
</evidence>
<dbReference type="Gene3D" id="1.20.1050.130">
    <property type="match status" value="1"/>
</dbReference>
<dbReference type="GO" id="GO:0006749">
    <property type="term" value="P:glutathione metabolic process"/>
    <property type="evidence" value="ECO:0007669"/>
    <property type="project" value="TreeGrafter"/>
</dbReference>
<evidence type="ECO:0000256" key="1">
    <source>
        <dbReference type="ARBA" id="ARBA00012452"/>
    </source>
</evidence>
<dbReference type="GO" id="GO:0004364">
    <property type="term" value="F:glutathione transferase activity"/>
    <property type="evidence" value="ECO:0007669"/>
    <property type="project" value="UniProtKB-EC"/>
</dbReference>
<gene>
    <name evidence="6" type="ORF">OFUS_LOCUS21199</name>
</gene>
<dbReference type="CDD" id="cd03039">
    <property type="entry name" value="GST_N_Sigma_like"/>
    <property type="match status" value="1"/>
</dbReference>
<dbReference type="EMBL" id="CAIIXF020000010">
    <property type="protein sequence ID" value="CAH1796831.1"/>
    <property type="molecule type" value="Genomic_DNA"/>
</dbReference>
<reference evidence="6" key="1">
    <citation type="submission" date="2022-03" db="EMBL/GenBank/DDBJ databases">
        <authorList>
            <person name="Martin C."/>
        </authorList>
    </citation>
    <scope>NUCLEOTIDE SEQUENCE</scope>
</reference>
<feature type="region of interest" description="Disordered" evidence="4">
    <location>
        <begin position="1"/>
        <end position="43"/>
    </location>
</feature>
<dbReference type="InterPro" id="IPR004045">
    <property type="entry name" value="Glutathione_S-Trfase_N"/>
</dbReference>
<comment type="catalytic activity">
    <reaction evidence="3">
        <text>RX + glutathione = an S-substituted glutathione + a halide anion + H(+)</text>
        <dbReference type="Rhea" id="RHEA:16437"/>
        <dbReference type="ChEBI" id="CHEBI:15378"/>
        <dbReference type="ChEBI" id="CHEBI:16042"/>
        <dbReference type="ChEBI" id="CHEBI:17792"/>
        <dbReference type="ChEBI" id="CHEBI:57925"/>
        <dbReference type="ChEBI" id="CHEBI:90779"/>
        <dbReference type="EC" id="2.5.1.18"/>
    </reaction>
</comment>
<protein>
    <recommendedName>
        <fullName evidence="1">glutathione transferase</fullName>
        <ecNumber evidence="1">2.5.1.18</ecNumber>
    </recommendedName>
</protein>
<comment type="caution">
    <text evidence="6">The sequence shown here is derived from an EMBL/GenBank/DDBJ whole genome shotgun (WGS) entry which is preliminary data.</text>
</comment>
<dbReference type="InterPro" id="IPR050213">
    <property type="entry name" value="GST_superfamily"/>
</dbReference>
<name>A0A8S4PU77_OWEFU</name>
<feature type="domain" description="GST N-terminal" evidence="5">
    <location>
        <begin position="40"/>
        <end position="102"/>
    </location>
</feature>
<dbReference type="Proteomes" id="UP000749559">
    <property type="component" value="Unassembled WGS sequence"/>
</dbReference>
<dbReference type="Pfam" id="PF02798">
    <property type="entry name" value="GST_N"/>
    <property type="match status" value="1"/>
</dbReference>
<evidence type="ECO:0000256" key="2">
    <source>
        <dbReference type="ARBA" id="ARBA00022679"/>
    </source>
</evidence>
<evidence type="ECO:0000313" key="6">
    <source>
        <dbReference type="EMBL" id="CAH1796831.1"/>
    </source>
</evidence>
<dbReference type="PANTHER" id="PTHR11571:SF224">
    <property type="entry name" value="HEMATOPOIETIC PROSTAGLANDIN D SYNTHASE"/>
    <property type="match status" value="1"/>
</dbReference>
<proteinExistence type="predicted"/>
<dbReference type="PROSITE" id="PS50404">
    <property type="entry name" value="GST_NTER"/>
    <property type="match status" value="1"/>
</dbReference>
<sequence>MGCGGSKSTEVKEIKQNGNVQESKQKEEAKISKQDPIPKGPYKLTYFDGQGRAELTRVIFASQDIKFEDIRVNFKDWPDMKPTTPMGMLPILEVEGTKICES</sequence>
<keyword evidence="2" id="KW-0808">Transferase</keyword>
<evidence type="ECO:0000313" key="7">
    <source>
        <dbReference type="Proteomes" id="UP000749559"/>
    </source>
</evidence>
<evidence type="ECO:0000256" key="3">
    <source>
        <dbReference type="ARBA" id="ARBA00047960"/>
    </source>
</evidence>
<dbReference type="EC" id="2.5.1.18" evidence="1"/>
<dbReference type="PANTHER" id="PTHR11571">
    <property type="entry name" value="GLUTATHIONE S-TRANSFERASE"/>
    <property type="match status" value="1"/>
</dbReference>
<feature type="non-terminal residue" evidence="6">
    <location>
        <position position="102"/>
    </location>
</feature>
<dbReference type="OrthoDB" id="414243at2759"/>
<dbReference type="InterPro" id="IPR036249">
    <property type="entry name" value="Thioredoxin-like_sf"/>
</dbReference>
<dbReference type="SUPFAM" id="SSF52833">
    <property type="entry name" value="Thioredoxin-like"/>
    <property type="match status" value="1"/>
</dbReference>
<organism evidence="6 7">
    <name type="scientific">Owenia fusiformis</name>
    <name type="common">Polychaete worm</name>
    <dbReference type="NCBI Taxonomy" id="6347"/>
    <lineage>
        <taxon>Eukaryota</taxon>
        <taxon>Metazoa</taxon>
        <taxon>Spiralia</taxon>
        <taxon>Lophotrochozoa</taxon>
        <taxon>Annelida</taxon>
        <taxon>Polychaeta</taxon>
        <taxon>Sedentaria</taxon>
        <taxon>Canalipalpata</taxon>
        <taxon>Sabellida</taxon>
        <taxon>Oweniida</taxon>
        <taxon>Oweniidae</taxon>
        <taxon>Owenia</taxon>
    </lineage>
</organism>
<dbReference type="AlphaFoldDB" id="A0A8S4PU77"/>
<keyword evidence="7" id="KW-1185">Reference proteome</keyword>
<feature type="compositionally biased region" description="Basic and acidic residues" evidence="4">
    <location>
        <begin position="23"/>
        <end position="33"/>
    </location>
</feature>